<dbReference type="Gene3D" id="1.10.101.10">
    <property type="entry name" value="PGBD-like superfamily/PGBD"/>
    <property type="match status" value="1"/>
</dbReference>
<feature type="domain" description="Peptidoglycan binding-like" evidence="2">
    <location>
        <begin position="36"/>
        <end position="92"/>
    </location>
</feature>
<gene>
    <name evidence="4" type="ORF">H9630_09105</name>
</gene>
<dbReference type="InterPro" id="IPR042047">
    <property type="entry name" value="SleB_dom1"/>
</dbReference>
<dbReference type="GO" id="GO:0016787">
    <property type="term" value="F:hydrolase activity"/>
    <property type="evidence" value="ECO:0007669"/>
    <property type="project" value="UniProtKB-KW"/>
</dbReference>
<keyword evidence="1" id="KW-0732">Signal</keyword>
<feature type="domain" description="Cell wall hydrolase SleB" evidence="3">
    <location>
        <begin position="108"/>
        <end position="206"/>
    </location>
</feature>
<reference evidence="4 5" key="1">
    <citation type="submission" date="2020-08" db="EMBL/GenBank/DDBJ databases">
        <title>A Genomic Blueprint of the Chicken Gut Microbiome.</title>
        <authorList>
            <person name="Gilroy R."/>
            <person name="Ravi A."/>
            <person name="Getino M."/>
            <person name="Pursley I."/>
            <person name="Horton D.L."/>
            <person name="Alikhan N.-F."/>
            <person name="Baker D."/>
            <person name="Gharbi K."/>
            <person name="Hall N."/>
            <person name="Watson M."/>
            <person name="Adriaenssens E.M."/>
            <person name="Foster-Nyarko E."/>
            <person name="Jarju S."/>
            <person name="Secka A."/>
            <person name="Antonio M."/>
            <person name="Oren A."/>
            <person name="Chaudhuri R."/>
            <person name="La Ragione R.M."/>
            <person name="Hildebrand F."/>
            <person name="Pallen M.J."/>
        </authorList>
    </citation>
    <scope>NUCLEOTIDE SEQUENCE [LARGE SCALE GENOMIC DNA]</scope>
    <source>
        <strain evidence="4 5">Sa1BUA13</strain>
    </source>
</reference>
<dbReference type="SUPFAM" id="SSF47090">
    <property type="entry name" value="PGBD-like"/>
    <property type="match status" value="1"/>
</dbReference>
<proteinExistence type="predicted"/>
<organism evidence="4 5">
    <name type="scientific">Planococcus wigleyi</name>
    <dbReference type="NCBI Taxonomy" id="2762216"/>
    <lineage>
        <taxon>Bacteria</taxon>
        <taxon>Bacillati</taxon>
        <taxon>Bacillota</taxon>
        <taxon>Bacilli</taxon>
        <taxon>Bacillales</taxon>
        <taxon>Caryophanaceae</taxon>
        <taxon>Planococcus</taxon>
    </lineage>
</organism>
<feature type="chain" id="PRO_5045325982" evidence="1">
    <location>
        <begin position="27"/>
        <end position="207"/>
    </location>
</feature>
<dbReference type="EMBL" id="JACSPU010000003">
    <property type="protein sequence ID" value="MBD8014976.1"/>
    <property type="molecule type" value="Genomic_DNA"/>
</dbReference>
<keyword evidence="5" id="KW-1185">Reference proteome</keyword>
<accession>A0ABR8WE43</accession>
<dbReference type="InterPro" id="IPR036366">
    <property type="entry name" value="PGBDSf"/>
</dbReference>
<dbReference type="Proteomes" id="UP000658980">
    <property type="component" value="Unassembled WGS sequence"/>
</dbReference>
<protein>
    <submittedName>
        <fullName evidence="4">Cell wall hydrolase</fullName>
    </submittedName>
</protein>
<keyword evidence="4" id="KW-0378">Hydrolase</keyword>
<evidence type="ECO:0000313" key="4">
    <source>
        <dbReference type="EMBL" id="MBD8014976.1"/>
    </source>
</evidence>
<sequence>MKKLKVAIFALFTILFLGFSQTSAEAHSPDLHEGVSGQDVTELQSTLKKLGYFQTTPTGYYGSITKNAVIQFQRDFNVPATGFTGSLTRAKLSDVDMMARVVHGEARGENYTGQVAVAAVILNRIDSSLFPNSTYNVIFQRNAFTAVNDGQYGLKPNSTAYQAVKAAVKGWDPSLGATYYYNPSGVTDTWIFSRTTITKIGKHVFAK</sequence>
<dbReference type="Pfam" id="PF01471">
    <property type="entry name" value="PG_binding_1"/>
    <property type="match status" value="1"/>
</dbReference>
<dbReference type="InterPro" id="IPR036365">
    <property type="entry name" value="PGBD-like_sf"/>
</dbReference>
<dbReference type="Gene3D" id="1.10.10.2520">
    <property type="entry name" value="Cell wall hydrolase SleB, domain 1"/>
    <property type="match status" value="1"/>
</dbReference>
<dbReference type="RefSeq" id="WP_191715206.1">
    <property type="nucleotide sequence ID" value="NZ_JACSPU010000003.1"/>
</dbReference>
<evidence type="ECO:0000259" key="2">
    <source>
        <dbReference type="Pfam" id="PF01471"/>
    </source>
</evidence>
<name>A0ABR8WE43_9BACL</name>
<evidence type="ECO:0000259" key="3">
    <source>
        <dbReference type="Pfam" id="PF07486"/>
    </source>
</evidence>
<feature type="signal peptide" evidence="1">
    <location>
        <begin position="1"/>
        <end position="26"/>
    </location>
</feature>
<dbReference type="InterPro" id="IPR011105">
    <property type="entry name" value="Cell_wall_hydrolase_SleB"/>
</dbReference>
<evidence type="ECO:0000256" key="1">
    <source>
        <dbReference type="SAM" id="SignalP"/>
    </source>
</evidence>
<comment type="caution">
    <text evidence="4">The sequence shown here is derived from an EMBL/GenBank/DDBJ whole genome shotgun (WGS) entry which is preliminary data.</text>
</comment>
<dbReference type="Gene3D" id="6.20.240.60">
    <property type="match status" value="1"/>
</dbReference>
<dbReference type="InterPro" id="IPR002477">
    <property type="entry name" value="Peptidoglycan-bd-like"/>
</dbReference>
<dbReference type="Pfam" id="PF07486">
    <property type="entry name" value="Hydrolase_2"/>
    <property type="match status" value="1"/>
</dbReference>
<evidence type="ECO:0000313" key="5">
    <source>
        <dbReference type="Proteomes" id="UP000658980"/>
    </source>
</evidence>